<evidence type="ECO:0000259" key="2">
    <source>
        <dbReference type="SMART" id="SM00899"/>
    </source>
</evidence>
<protein>
    <recommendedName>
        <fullName evidence="2">Ferrous iron transporter FeoA-like domain-containing protein</fullName>
    </recommendedName>
</protein>
<dbReference type="PANTHER" id="PTHR42954:SF2">
    <property type="entry name" value="FE(2+) TRANSPORT PROTEIN A"/>
    <property type="match status" value="1"/>
</dbReference>
<dbReference type="SMART" id="SM00899">
    <property type="entry name" value="FeoA"/>
    <property type="match status" value="1"/>
</dbReference>
<dbReference type="InterPro" id="IPR008988">
    <property type="entry name" value="Transcriptional_repressor_C"/>
</dbReference>
<dbReference type="EMBL" id="BSUO01000001">
    <property type="protein sequence ID" value="GMA41300.1"/>
    <property type="molecule type" value="Genomic_DNA"/>
</dbReference>
<evidence type="ECO:0000256" key="1">
    <source>
        <dbReference type="ARBA" id="ARBA00023004"/>
    </source>
</evidence>
<name>A0ABQ6ITN9_9MICO</name>
<sequence length="128" mass="13158">MSESASVLAGAEIPAGSRPGPLHVTLVPGASARVGRRMRRRRASVEGTLAAVPAGSRVVVTGVGGDLEPAAARRLVDLGFAPGASVEVLRRAPLGDPTIFRVADTEIALRRRHAAAIRVDVRAGIPAT</sequence>
<evidence type="ECO:0000313" key="4">
    <source>
        <dbReference type="Proteomes" id="UP001157126"/>
    </source>
</evidence>
<keyword evidence="1" id="KW-0408">Iron</keyword>
<dbReference type="InterPro" id="IPR052713">
    <property type="entry name" value="FeoA"/>
</dbReference>
<dbReference type="RefSeq" id="WP_284304857.1">
    <property type="nucleotide sequence ID" value="NZ_BSUO01000001.1"/>
</dbReference>
<keyword evidence="4" id="KW-1185">Reference proteome</keyword>
<gene>
    <name evidence="3" type="ORF">GCM10025883_33450</name>
</gene>
<organism evidence="3 4">
    <name type="scientific">Mobilicoccus caccae</name>
    <dbReference type="NCBI Taxonomy" id="1859295"/>
    <lineage>
        <taxon>Bacteria</taxon>
        <taxon>Bacillati</taxon>
        <taxon>Actinomycetota</taxon>
        <taxon>Actinomycetes</taxon>
        <taxon>Micrococcales</taxon>
        <taxon>Dermatophilaceae</taxon>
        <taxon>Mobilicoccus</taxon>
    </lineage>
</organism>
<dbReference type="InterPro" id="IPR038157">
    <property type="entry name" value="FeoA_core_dom"/>
</dbReference>
<proteinExistence type="predicted"/>
<dbReference type="Proteomes" id="UP001157126">
    <property type="component" value="Unassembled WGS sequence"/>
</dbReference>
<dbReference type="PANTHER" id="PTHR42954">
    <property type="entry name" value="FE(2+) TRANSPORT PROTEIN A"/>
    <property type="match status" value="1"/>
</dbReference>
<accession>A0ABQ6ITN9</accession>
<dbReference type="Pfam" id="PF04023">
    <property type="entry name" value="FeoA"/>
    <property type="match status" value="1"/>
</dbReference>
<feature type="domain" description="Ferrous iron transporter FeoA-like" evidence="2">
    <location>
        <begin position="47"/>
        <end position="121"/>
    </location>
</feature>
<dbReference type="SUPFAM" id="SSF50037">
    <property type="entry name" value="C-terminal domain of transcriptional repressors"/>
    <property type="match status" value="1"/>
</dbReference>
<evidence type="ECO:0000313" key="3">
    <source>
        <dbReference type="EMBL" id="GMA41300.1"/>
    </source>
</evidence>
<dbReference type="Gene3D" id="2.30.30.90">
    <property type="match status" value="1"/>
</dbReference>
<reference evidence="4" key="1">
    <citation type="journal article" date="2019" name="Int. J. Syst. Evol. Microbiol.">
        <title>The Global Catalogue of Microorganisms (GCM) 10K type strain sequencing project: providing services to taxonomists for standard genome sequencing and annotation.</title>
        <authorList>
            <consortium name="The Broad Institute Genomics Platform"/>
            <consortium name="The Broad Institute Genome Sequencing Center for Infectious Disease"/>
            <person name="Wu L."/>
            <person name="Ma J."/>
        </authorList>
    </citation>
    <scope>NUCLEOTIDE SEQUENCE [LARGE SCALE GENOMIC DNA]</scope>
    <source>
        <strain evidence="4">NBRC 113072</strain>
    </source>
</reference>
<comment type="caution">
    <text evidence="3">The sequence shown here is derived from an EMBL/GenBank/DDBJ whole genome shotgun (WGS) entry which is preliminary data.</text>
</comment>
<dbReference type="InterPro" id="IPR007167">
    <property type="entry name" value="Fe-transptr_FeoA-like"/>
</dbReference>